<dbReference type="AlphaFoldDB" id="A0A1Q9CIK8"/>
<dbReference type="GO" id="GO:0016020">
    <property type="term" value="C:membrane"/>
    <property type="evidence" value="ECO:0007669"/>
    <property type="project" value="UniProtKB-SubCell"/>
</dbReference>
<feature type="compositionally biased region" description="Low complexity" evidence="9">
    <location>
        <begin position="111"/>
        <end position="124"/>
    </location>
</feature>
<keyword evidence="5 10" id="KW-1133">Transmembrane helix</keyword>
<feature type="domain" description="AIG1-type G" evidence="12">
    <location>
        <begin position="674"/>
        <end position="873"/>
    </location>
</feature>
<dbReference type="InterPro" id="IPR045058">
    <property type="entry name" value="GIMA/IAN/Toc"/>
</dbReference>
<dbReference type="GO" id="GO:0005216">
    <property type="term" value="F:monoatomic ion channel activity"/>
    <property type="evidence" value="ECO:0007669"/>
    <property type="project" value="InterPro"/>
</dbReference>
<dbReference type="PANTHER" id="PTHR10903">
    <property type="entry name" value="GTPASE, IMAP FAMILY MEMBER-RELATED"/>
    <property type="match status" value="1"/>
</dbReference>
<keyword evidence="8" id="KW-0175">Coiled coil</keyword>
<dbReference type="PROSITE" id="PS50222">
    <property type="entry name" value="EF_HAND_2"/>
    <property type="match status" value="2"/>
</dbReference>
<evidence type="ECO:0000256" key="6">
    <source>
        <dbReference type="ARBA" id="ARBA00023134"/>
    </source>
</evidence>
<feature type="transmembrane region" description="Helical" evidence="10">
    <location>
        <begin position="413"/>
        <end position="436"/>
    </location>
</feature>
<dbReference type="GO" id="GO:0005525">
    <property type="term" value="F:GTP binding"/>
    <property type="evidence" value="ECO:0007669"/>
    <property type="project" value="UniProtKB-KW"/>
</dbReference>
<proteinExistence type="predicted"/>
<evidence type="ECO:0000256" key="5">
    <source>
        <dbReference type="ARBA" id="ARBA00022989"/>
    </source>
</evidence>
<reference evidence="13 14" key="1">
    <citation type="submission" date="2016-02" db="EMBL/GenBank/DDBJ databases">
        <title>Genome analysis of coral dinoflagellate symbionts highlights evolutionary adaptations to a symbiotic lifestyle.</title>
        <authorList>
            <person name="Aranda M."/>
            <person name="Li Y."/>
            <person name="Liew Y.J."/>
            <person name="Baumgarten S."/>
            <person name="Simakov O."/>
            <person name="Wilson M."/>
            <person name="Piel J."/>
            <person name="Ashoor H."/>
            <person name="Bougouffa S."/>
            <person name="Bajic V.B."/>
            <person name="Ryu T."/>
            <person name="Ravasi T."/>
            <person name="Bayer T."/>
            <person name="Micklem G."/>
            <person name="Kim H."/>
            <person name="Bhak J."/>
            <person name="Lajeunesse T.C."/>
            <person name="Voolstra C.R."/>
        </authorList>
    </citation>
    <scope>NUCLEOTIDE SEQUENCE [LARGE SCALE GENOMIC DNA]</scope>
    <source>
        <strain evidence="13 14">CCMP2467</strain>
    </source>
</reference>
<evidence type="ECO:0000256" key="10">
    <source>
        <dbReference type="SAM" id="Phobius"/>
    </source>
</evidence>
<dbReference type="Pfam" id="PF00520">
    <property type="entry name" value="Ion_trans"/>
    <property type="match status" value="1"/>
</dbReference>
<dbReference type="SMART" id="SM00054">
    <property type="entry name" value="EFh"/>
    <property type="match status" value="2"/>
</dbReference>
<organism evidence="13 14">
    <name type="scientific">Symbiodinium microadriaticum</name>
    <name type="common">Dinoflagellate</name>
    <name type="synonym">Zooxanthella microadriatica</name>
    <dbReference type="NCBI Taxonomy" id="2951"/>
    <lineage>
        <taxon>Eukaryota</taxon>
        <taxon>Sar</taxon>
        <taxon>Alveolata</taxon>
        <taxon>Dinophyceae</taxon>
        <taxon>Suessiales</taxon>
        <taxon>Symbiodiniaceae</taxon>
        <taxon>Symbiodinium</taxon>
    </lineage>
</organism>
<gene>
    <name evidence="13" type="primary">CACNA1G</name>
    <name evidence="13" type="ORF">AK812_SmicGene36566</name>
</gene>
<feature type="transmembrane region" description="Helical" evidence="10">
    <location>
        <begin position="310"/>
        <end position="332"/>
    </location>
</feature>
<dbReference type="InterPro" id="IPR018247">
    <property type="entry name" value="EF_Hand_1_Ca_BS"/>
</dbReference>
<dbReference type="Gene3D" id="1.20.120.350">
    <property type="entry name" value="Voltage-gated potassium channels. Chain C"/>
    <property type="match status" value="1"/>
</dbReference>
<feature type="region of interest" description="Disordered" evidence="9">
    <location>
        <begin position="109"/>
        <end position="129"/>
    </location>
</feature>
<comment type="caution">
    <text evidence="13">The sequence shown here is derived from an EMBL/GenBank/DDBJ whole genome shotgun (WGS) entry which is preliminary data.</text>
</comment>
<feature type="domain" description="EF-hand" evidence="11">
    <location>
        <begin position="573"/>
        <end position="608"/>
    </location>
</feature>
<feature type="domain" description="EF-hand" evidence="11">
    <location>
        <begin position="529"/>
        <end position="564"/>
    </location>
</feature>
<feature type="transmembrane region" description="Helical" evidence="10">
    <location>
        <begin position="495"/>
        <end position="519"/>
    </location>
</feature>
<evidence type="ECO:0000256" key="8">
    <source>
        <dbReference type="SAM" id="Coils"/>
    </source>
</evidence>
<dbReference type="InterPro" id="IPR002048">
    <property type="entry name" value="EF_hand_dom"/>
</dbReference>
<dbReference type="Pfam" id="PF04548">
    <property type="entry name" value="AIG1"/>
    <property type="match status" value="1"/>
</dbReference>
<keyword evidence="14" id="KW-1185">Reference proteome</keyword>
<dbReference type="SUPFAM" id="SSF81324">
    <property type="entry name" value="Voltage-gated potassium channels"/>
    <property type="match status" value="1"/>
</dbReference>
<evidence type="ECO:0000313" key="14">
    <source>
        <dbReference type="Proteomes" id="UP000186817"/>
    </source>
</evidence>
<accession>A0A1Q9CIK8</accession>
<dbReference type="InterPro" id="IPR011992">
    <property type="entry name" value="EF-hand-dom_pair"/>
</dbReference>
<dbReference type="GO" id="GO:0005509">
    <property type="term" value="F:calcium ion binding"/>
    <property type="evidence" value="ECO:0007669"/>
    <property type="project" value="InterPro"/>
</dbReference>
<dbReference type="PROSITE" id="PS51720">
    <property type="entry name" value="G_AIG1"/>
    <property type="match status" value="1"/>
</dbReference>
<dbReference type="PANTHER" id="PTHR10903:SF184">
    <property type="entry name" value="GTP-BINDING PROTEIN A"/>
    <property type="match status" value="1"/>
</dbReference>
<dbReference type="Gene3D" id="1.10.287.70">
    <property type="match status" value="1"/>
</dbReference>
<dbReference type="InterPro" id="IPR006703">
    <property type="entry name" value="G_AIG1"/>
</dbReference>
<evidence type="ECO:0000259" key="11">
    <source>
        <dbReference type="PROSITE" id="PS50222"/>
    </source>
</evidence>
<evidence type="ECO:0000256" key="7">
    <source>
        <dbReference type="ARBA" id="ARBA00023136"/>
    </source>
</evidence>
<protein>
    <submittedName>
        <fullName evidence="13">Voltage-dependent T-type calcium channel subunit alpha-1G</fullName>
    </submittedName>
</protein>
<evidence type="ECO:0000256" key="9">
    <source>
        <dbReference type="SAM" id="MobiDB-lite"/>
    </source>
</evidence>
<dbReference type="PROSITE" id="PS00018">
    <property type="entry name" value="EF_HAND_1"/>
    <property type="match status" value="1"/>
</dbReference>
<keyword evidence="3" id="KW-0547">Nucleotide-binding</keyword>
<evidence type="ECO:0000256" key="4">
    <source>
        <dbReference type="ARBA" id="ARBA00022837"/>
    </source>
</evidence>
<comment type="subcellular location">
    <subcellularLocation>
        <location evidence="1">Membrane</location>
        <topology evidence="1">Multi-pass membrane protein</topology>
    </subcellularLocation>
</comment>
<evidence type="ECO:0000256" key="3">
    <source>
        <dbReference type="ARBA" id="ARBA00022741"/>
    </source>
</evidence>
<keyword evidence="7 10" id="KW-0472">Membrane</keyword>
<dbReference type="SUPFAM" id="SSF52540">
    <property type="entry name" value="P-loop containing nucleoside triphosphate hydrolases"/>
    <property type="match status" value="1"/>
</dbReference>
<dbReference type="Gene3D" id="1.10.238.10">
    <property type="entry name" value="EF-hand"/>
    <property type="match status" value="1"/>
</dbReference>
<dbReference type="SUPFAM" id="SSF47473">
    <property type="entry name" value="EF-hand"/>
    <property type="match status" value="1"/>
</dbReference>
<dbReference type="InterPro" id="IPR027417">
    <property type="entry name" value="P-loop_NTPase"/>
</dbReference>
<evidence type="ECO:0000256" key="2">
    <source>
        <dbReference type="ARBA" id="ARBA00022692"/>
    </source>
</evidence>
<keyword evidence="2 10" id="KW-0812">Transmembrane</keyword>
<evidence type="ECO:0000313" key="13">
    <source>
        <dbReference type="EMBL" id="OLP82751.1"/>
    </source>
</evidence>
<feature type="coiled-coil region" evidence="8">
    <location>
        <begin position="862"/>
        <end position="889"/>
    </location>
</feature>
<sequence length="917" mass="101753">MGALLDTAVYVIPACAGPLSGAYFMNGESRDVAEAQIYLGSNSARRQGLHAAMSSSQGEADIFATLLQDKLDKQMNELVKRLHGVFSQELDVGLEKLWDRLQHLHSLRPGSTCVSEKSESSTSSDATHVGGTEDFASFAAPHCVLEPASNMQDDVFPGVREPVESQAASGERPSSILEVPKLRRRSTICGDPGRIAQVGAAEIRHSLLHSVAELDVPDGSHQTFRQSVLAMLASPASMQTDSWEVEHGHHTRLMSMRISLQRKIVETTWFEGFVVCCIGLNTIMIGAASDWNLKHINQEEPKHFRIAERLFAGIFAFELLVRVAAYGPAFFWRMDWQWNYFDVVIVSVQVFEEVSTLLGEDHQGEIQLSTSSSAIRIIRTFRLLRILRIVRLLRFIQELRSMLFSIFSTLRALGWTMVLLAMIIFAAAVFFAQFIIDAGALNKELMLQHPELQFYFSDLSRTMLSLYQSMTGGLSWDLALRPLADTAGAWIGIPYALYVAFVVLALMNIATGMFVQASLSAHERQREKEIRRQLRLLFRKADLNQDGDLTMEEFDRFIESEEQSKYFLSALGMEAQEARGLFLLLDTTGSSKVSFDELLDGVLRLRGPAQAIDLATLMYCNKRMISWLRERLSAVQESLDVIHAQHGHGEPRTSRPRKVSVYASWKEVMTREGDQHHTLVLVGVTGDGKSSTGNALCGQAVFPVSGGLHSETQELAHADYLRSGSFWRIIDTVGLNDTGLSQKEVLDRFSTFAEAAAEGISVFLFVVRWGRFKPEHDEALAAFAANCGETALRHTMLVFTHCELSDEALVRQLSDPSTPLSLSRWLQRIGGGAVGIDNADGATARTRLQKAIESVVTSTGGLRYDNQALVQAREQLKEAEEAERQAFAAAVAEWRRGTGPVVIEREPGVITRPPGVE</sequence>
<evidence type="ECO:0000256" key="1">
    <source>
        <dbReference type="ARBA" id="ARBA00004141"/>
    </source>
</evidence>
<dbReference type="EMBL" id="LSRX01001170">
    <property type="protein sequence ID" value="OLP82751.1"/>
    <property type="molecule type" value="Genomic_DNA"/>
</dbReference>
<dbReference type="InterPro" id="IPR027359">
    <property type="entry name" value="Volt_channel_dom_sf"/>
</dbReference>
<keyword evidence="4" id="KW-0106">Calcium</keyword>
<name>A0A1Q9CIK8_SYMMI</name>
<dbReference type="InterPro" id="IPR005821">
    <property type="entry name" value="Ion_trans_dom"/>
</dbReference>
<dbReference type="OrthoDB" id="425923at2759"/>
<keyword evidence="6" id="KW-0342">GTP-binding</keyword>
<evidence type="ECO:0000259" key="12">
    <source>
        <dbReference type="PROSITE" id="PS51720"/>
    </source>
</evidence>
<feature type="transmembrane region" description="Helical" evidence="10">
    <location>
        <begin position="269"/>
        <end position="289"/>
    </location>
</feature>
<dbReference type="Proteomes" id="UP000186817">
    <property type="component" value="Unassembled WGS sequence"/>
</dbReference>
<dbReference type="Gene3D" id="3.40.50.300">
    <property type="entry name" value="P-loop containing nucleotide triphosphate hydrolases"/>
    <property type="match status" value="1"/>
</dbReference>